<evidence type="ECO:0000313" key="1">
    <source>
        <dbReference type="EMBL" id="TYQ07643.1"/>
    </source>
</evidence>
<name>A0A652YVB6_NOCGL</name>
<sequence length="60" mass="7172">MFSPPVAYRGLRPRARSWRSDRFEEVRGVVVERVDRGVDFVGFEVRFNDRIQQRVNAFRS</sequence>
<comment type="caution">
    <text evidence="1">The sequence shown here is derived from an EMBL/GenBank/DDBJ whole genome shotgun (WGS) entry which is preliminary data.</text>
</comment>
<dbReference type="EMBL" id="VNIQ01000001">
    <property type="protein sequence ID" value="TYQ07643.1"/>
    <property type="molecule type" value="Genomic_DNA"/>
</dbReference>
<reference evidence="1" key="1">
    <citation type="submission" date="2019-07" db="EMBL/GenBank/DDBJ databases">
        <title>Genomic Encyclopedia of Type Strains, Phase IV (KMG-IV): sequencing the most valuable type-strain genomes for metagenomic binning, comparative biology and taxonomic classification.</title>
        <authorList>
            <person name="Goeker M."/>
        </authorList>
    </citation>
    <scope>NUCLEOTIDE SEQUENCE</scope>
    <source>
        <strain evidence="1">DSM 44596</strain>
    </source>
</reference>
<dbReference type="AlphaFoldDB" id="A0A652YVB6"/>
<protein>
    <submittedName>
        <fullName evidence="1">Uncharacterized protein</fullName>
    </submittedName>
</protein>
<proteinExistence type="predicted"/>
<accession>A0A652YVB6</accession>
<organism evidence="1">
    <name type="scientific">Nocardia globerula</name>
    <dbReference type="NCBI Taxonomy" id="1818"/>
    <lineage>
        <taxon>Bacteria</taxon>
        <taxon>Bacillati</taxon>
        <taxon>Actinomycetota</taxon>
        <taxon>Actinomycetes</taxon>
        <taxon>Mycobacteriales</taxon>
        <taxon>Nocardiaceae</taxon>
        <taxon>Nocardia</taxon>
    </lineage>
</organism>
<gene>
    <name evidence="1" type="ORF">FNL38_1017</name>
</gene>